<dbReference type="Gene3D" id="3.30.450.40">
    <property type="match status" value="1"/>
</dbReference>
<reference evidence="6 7" key="1">
    <citation type="journal article" date="2017" name="Elife">
        <title>Extensive horizontal gene transfer in cheese-associated bacteria.</title>
        <authorList>
            <person name="Bonham K.S."/>
            <person name="Wolfe B.E."/>
            <person name="Dutton R.J."/>
        </authorList>
    </citation>
    <scope>NUCLEOTIDE SEQUENCE [LARGE SCALE GENOMIC DNA]</scope>
    <source>
        <strain evidence="6 7">900_6</strain>
    </source>
</reference>
<dbReference type="Pfam" id="PF01614">
    <property type="entry name" value="IclR_C"/>
    <property type="match status" value="1"/>
</dbReference>
<dbReference type="InterPro" id="IPR050707">
    <property type="entry name" value="HTH_MetabolicPath_Reg"/>
</dbReference>
<feature type="domain" description="IclR-ED" evidence="5">
    <location>
        <begin position="149"/>
        <end position="335"/>
    </location>
</feature>
<comment type="caution">
    <text evidence="6">The sequence shown here is derived from an EMBL/GenBank/DDBJ whole genome shotgun (WGS) entry which is preliminary data.</text>
</comment>
<dbReference type="Proteomes" id="UP000217720">
    <property type="component" value="Unassembled WGS sequence"/>
</dbReference>
<organism evidence="6 7">
    <name type="scientific">Brevibacterium aurantiacum</name>
    <dbReference type="NCBI Taxonomy" id="273384"/>
    <lineage>
        <taxon>Bacteria</taxon>
        <taxon>Bacillati</taxon>
        <taxon>Actinomycetota</taxon>
        <taxon>Actinomycetes</taxon>
        <taxon>Micrococcales</taxon>
        <taxon>Brevibacteriaceae</taxon>
        <taxon>Brevibacterium</taxon>
    </lineage>
</organism>
<evidence type="ECO:0000313" key="7">
    <source>
        <dbReference type="Proteomes" id="UP000217720"/>
    </source>
</evidence>
<sequence>MWKRHTQNSDECSPSFIGHLHRIQRRKFGGECHLVLLCSSSGVPVLMSRWSRAPLPNRSQATYVIRNTSRYPYSREAIIIGAQMSNSAVIHRTFSVLEAVSASGSASAKTVADRLEIPLPTVYRLLHELEDSSYLVYLKDEKSFELGPKCFELGLSFQQRLIAPQPIRQITDELHRSLGTAAYFAIYRGSDILLTYSSDCEKHPRLRPLRFGFNEAAHATAFGKILLSAMPETQRTEYLDARGMPVLTPHTIVRRDLLDTHLDEVATRGIAWEHDEFLPRQTCAAVPVHNGTGMQVGAIAISTPSTKATGRAKAFDTALREHAGLCSRYLRGGSR</sequence>
<proteinExistence type="predicted"/>
<evidence type="ECO:0008006" key="8">
    <source>
        <dbReference type="Google" id="ProtNLM"/>
    </source>
</evidence>
<accession>A0A2A3ZHE4</accession>
<dbReference type="EMBL" id="NRGO01000005">
    <property type="protein sequence ID" value="PCC50936.1"/>
    <property type="molecule type" value="Genomic_DNA"/>
</dbReference>
<name>A0A2A3ZHE4_BREAU</name>
<dbReference type="SUPFAM" id="SSF55781">
    <property type="entry name" value="GAF domain-like"/>
    <property type="match status" value="1"/>
</dbReference>
<feature type="domain" description="HTH iclR-type" evidence="4">
    <location>
        <begin position="87"/>
        <end position="148"/>
    </location>
</feature>
<dbReference type="PANTHER" id="PTHR30136:SF24">
    <property type="entry name" value="HTH-TYPE TRANSCRIPTIONAL REPRESSOR ALLR"/>
    <property type="match status" value="1"/>
</dbReference>
<evidence type="ECO:0000259" key="4">
    <source>
        <dbReference type="PROSITE" id="PS51077"/>
    </source>
</evidence>
<gene>
    <name evidence="6" type="ORF">CIK62_04410</name>
</gene>
<dbReference type="PROSITE" id="PS51077">
    <property type="entry name" value="HTH_ICLR"/>
    <property type="match status" value="1"/>
</dbReference>
<dbReference type="Pfam" id="PF09339">
    <property type="entry name" value="HTH_IclR"/>
    <property type="match status" value="1"/>
</dbReference>
<dbReference type="Gene3D" id="1.10.10.10">
    <property type="entry name" value="Winged helix-like DNA-binding domain superfamily/Winged helix DNA-binding domain"/>
    <property type="match status" value="1"/>
</dbReference>
<dbReference type="InterPro" id="IPR005471">
    <property type="entry name" value="Tscrpt_reg_IclR_N"/>
</dbReference>
<dbReference type="InterPro" id="IPR036388">
    <property type="entry name" value="WH-like_DNA-bd_sf"/>
</dbReference>
<dbReference type="GO" id="GO:0003700">
    <property type="term" value="F:DNA-binding transcription factor activity"/>
    <property type="evidence" value="ECO:0007669"/>
    <property type="project" value="TreeGrafter"/>
</dbReference>
<dbReference type="PROSITE" id="PS51078">
    <property type="entry name" value="ICLR_ED"/>
    <property type="match status" value="1"/>
</dbReference>
<dbReference type="SUPFAM" id="SSF46785">
    <property type="entry name" value="Winged helix' DNA-binding domain"/>
    <property type="match status" value="1"/>
</dbReference>
<protein>
    <recommendedName>
        <fullName evidence="8">IclR family transcriptional regulator</fullName>
    </recommendedName>
</protein>
<dbReference type="AlphaFoldDB" id="A0A2A3ZHE4"/>
<evidence type="ECO:0000256" key="3">
    <source>
        <dbReference type="ARBA" id="ARBA00023163"/>
    </source>
</evidence>
<dbReference type="InterPro" id="IPR029016">
    <property type="entry name" value="GAF-like_dom_sf"/>
</dbReference>
<evidence type="ECO:0000313" key="6">
    <source>
        <dbReference type="EMBL" id="PCC50936.1"/>
    </source>
</evidence>
<dbReference type="PANTHER" id="PTHR30136">
    <property type="entry name" value="HELIX-TURN-HELIX TRANSCRIPTIONAL REGULATOR, ICLR FAMILY"/>
    <property type="match status" value="1"/>
</dbReference>
<dbReference type="InterPro" id="IPR036390">
    <property type="entry name" value="WH_DNA-bd_sf"/>
</dbReference>
<evidence type="ECO:0000256" key="1">
    <source>
        <dbReference type="ARBA" id="ARBA00023015"/>
    </source>
</evidence>
<dbReference type="SMART" id="SM00346">
    <property type="entry name" value="HTH_ICLR"/>
    <property type="match status" value="1"/>
</dbReference>
<dbReference type="InterPro" id="IPR014757">
    <property type="entry name" value="Tscrpt_reg_IclR_C"/>
</dbReference>
<keyword evidence="1" id="KW-0805">Transcription regulation</keyword>
<keyword evidence="3" id="KW-0804">Transcription</keyword>
<dbReference type="GO" id="GO:0003677">
    <property type="term" value="F:DNA binding"/>
    <property type="evidence" value="ECO:0007669"/>
    <property type="project" value="UniProtKB-KW"/>
</dbReference>
<keyword evidence="2" id="KW-0238">DNA-binding</keyword>
<evidence type="ECO:0000259" key="5">
    <source>
        <dbReference type="PROSITE" id="PS51078"/>
    </source>
</evidence>
<evidence type="ECO:0000256" key="2">
    <source>
        <dbReference type="ARBA" id="ARBA00023125"/>
    </source>
</evidence>
<dbReference type="GO" id="GO:0045892">
    <property type="term" value="P:negative regulation of DNA-templated transcription"/>
    <property type="evidence" value="ECO:0007669"/>
    <property type="project" value="TreeGrafter"/>
</dbReference>